<feature type="domain" description="TNase-like" evidence="1">
    <location>
        <begin position="39"/>
        <end position="152"/>
    </location>
</feature>
<dbReference type="RefSeq" id="WP_236113560.1">
    <property type="nucleotide sequence ID" value="NZ_JAKGTI010000001.1"/>
</dbReference>
<keyword evidence="3" id="KW-1185">Reference proteome</keyword>
<dbReference type="SMART" id="SM00318">
    <property type="entry name" value="SNc"/>
    <property type="match status" value="1"/>
</dbReference>
<name>A0ABS9E5A0_9HYPH</name>
<dbReference type="Pfam" id="PF00565">
    <property type="entry name" value="SNase"/>
    <property type="match status" value="1"/>
</dbReference>
<evidence type="ECO:0000259" key="1">
    <source>
        <dbReference type="PROSITE" id="PS50830"/>
    </source>
</evidence>
<comment type="caution">
    <text evidence="2">The sequence shown here is derived from an EMBL/GenBank/DDBJ whole genome shotgun (WGS) entry which is preliminary data.</text>
</comment>
<dbReference type="Proteomes" id="UP001201217">
    <property type="component" value="Unassembled WGS sequence"/>
</dbReference>
<dbReference type="Gene3D" id="2.40.50.90">
    <property type="match status" value="1"/>
</dbReference>
<dbReference type="InterPro" id="IPR016071">
    <property type="entry name" value="Staphylococal_nuclease_OB-fold"/>
</dbReference>
<organism evidence="2 3">
    <name type="scientific">Maritalea mediterranea</name>
    <dbReference type="NCBI Taxonomy" id="2909667"/>
    <lineage>
        <taxon>Bacteria</taxon>
        <taxon>Pseudomonadati</taxon>
        <taxon>Pseudomonadota</taxon>
        <taxon>Alphaproteobacteria</taxon>
        <taxon>Hyphomicrobiales</taxon>
        <taxon>Devosiaceae</taxon>
        <taxon>Maritalea</taxon>
    </lineage>
</organism>
<sequence length="181" mass="20579">MRRRFFSLRQSLTFVVIAAVLVALVIGTQTPQNRSLQGVAAVSDGDSIRLGGQRVRLIGIDAPELAQTCAKGQENWACGQDAKASLQSKIDQQRIVCVGDRRDQFRRLLAVCYLGREDINAWLVREGWAVSYNDYTIDEVLARRDRRGIWASDFEVPHKWRARHGASESGILSWLWSYWPF</sequence>
<reference evidence="2 3" key="1">
    <citation type="submission" date="2022-01" db="EMBL/GenBank/DDBJ databases">
        <title>Maritalea mediterranea sp. nov., isolated from marine plastic residues from the Malva-rosa beach (Valencia, Spain).</title>
        <authorList>
            <person name="Vidal-Verdu A."/>
            <person name="Molina-Menor E."/>
            <person name="Pascual J."/>
            <person name="Pereto J."/>
            <person name="Porcar M."/>
        </authorList>
    </citation>
    <scope>NUCLEOTIDE SEQUENCE [LARGE SCALE GENOMIC DNA]</scope>
    <source>
        <strain evidence="2 3">P4.10X</strain>
    </source>
</reference>
<accession>A0ABS9E5A0</accession>
<dbReference type="PANTHER" id="PTHR12302">
    <property type="entry name" value="EBNA2 BINDING PROTEIN P100"/>
    <property type="match status" value="1"/>
</dbReference>
<dbReference type="InterPro" id="IPR035437">
    <property type="entry name" value="SNase_OB-fold_sf"/>
</dbReference>
<evidence type="ECO:0000313" key="2">
    <source>
        <dbReference type="EMBL" id="MCF4098021.1"/>
    </source>
</evidence>
<dbReference type="EMBL" id="JAKGTI010000001">
    <property type="protein sequence ID" value="MCF4098021.1"/>
    <property type="molecule type" value="Genomic_DNA"/>
</dbReference>
<evidence type="ECO:0000313" key="3">
    <source>
        <dbReference type="Proteomes" id="UP001201217"/>
    </source>
</evidence>
<gene>
    <name evidence="2" type="ORF">L1I42_05905</name>
</gene>
<protein>
    <submittedName>
        <fullName evidence="2">Thermonuclease family protein</fullName>
    </submittedName>
</protein>
<dbReference type="PROSITE" id="PS50830">
    <property type="entry name" value="TNASE_3"/>
    <property type="match status" value="1"/>
</dbReference>
<dbReference type="SUPFAM" id="SSF50199">
    <property type="entry name" value="Staphylococcal nuclease"/>
    <property type="match status" value="1"/>
</dbReference>
<proteinExistence type="predicted"/>
<dbReference type="PANTHER" id="PTHR12302:SF26">
    <property type="entry name" value="BLR1266 PROTEIN"/>
    <property type="match status" value="1"/>
</dbReference>